<dbReference type="EMBL" id="FXXP01000001">
    <property type="protein sequence ID" value="SMX27267.1"/>
    <property type="molecule type" value="Genomic_DNA"/>
</dbReference>
<keyword evidence="2" id="KW-1185">Reference proteome</keyword>
<accession>A0A238JAV2</accession>
<evidence type="ECO:0000313" key="1">
    <source>
        <dbReference type="EMBL" id="SMX27267.1"/>
    </source>
</evidence>
<dbReference type="AlphaFoldDB" id="A0A238JAV2"/>
<reference evidence="2" key="1">
    <citation type="submission" date="2017-05" db="EMBL/GenBank/DDBJ databases">
        <authorList>
            <person name="Rodrigo-Torres L."/>
            <person name="Arahal R. D."/>
            <person name="Lucena T."/>
        </authorList>
    </citation>
    <scope>NUCLEOTIDE SEQUENCE [LARGE SCALE GENOMIC DNA]</scope>
    <source>
        <strain evidence="2">CECT 8649</strain>
    </source>
</reference>
<sequence length="45" mass="5219">MSQIESPKLRLVEKIKEMDEETALKFLKRLEEEVYSSSSKSSSAR</sequence>
<proteinExistence type="predicted"/>
<dbReference type="Proteomes" id="UP000225972">
    <property type="component" value="Unassembled WGS sequence"/>
</dbReference>
<gene>
    <name evidence="1" type="ORF">TRP8649_01370</name>
</gene>
<organism evidence="1 2">
    <name type="scientific">Pelagimonas phthalicica</name>
    <dbReference type="NCBI Taxonomy" id="1037362"/>
    <lineage>
        <taxon>Bacteria</taxon>
        <taxon>Pseudomonadati</taxon>
        <taxon>Pseudomonadota</taxon>
        <taxon>Alphaproteobacteria</taxon>
        <taxon>Rhodobacterales</taxon>
        <taxon>Roseobacteraceae</taxon>
        <taxon>Pelagimonas</taxon>
    </lineage>
</organism>
<name>A0A238JAV2_9RHOB</name>
<protein>
    <submittedName>
        <fullName evidence="1">Uncharacterized protein</fullName>
    </submittedName>
</protein>
<evidence type="ECO:0000313" key="2">
    <source>
        <dbReference type="Proteomes" id="UP000225972"/>
    </source>
</evidence>